<reference evidence="2 3" key="1">
    <citation type="journal article" date="2019" name="Int. J. Syst. Evol. Microbiol.">
        <title>The Global Catalogue of Microorganisms (GCM) 10K type strain sequencing project: providing services to taxonomists for standard genome sequencing and annotation.</title>
        <authorList>
            <consortium name="The Broad Institute Genomics Platform"/>
            <consortium name="The Broad Institute Genome Sequencing Center for Infectious Disease"/>
            <person name="Wu L."/>
            <person name="Ma J."/>
        </authorList>
    </citation>
    <scope>NUCLEOTIDE SEQUENCE [LARGE SCALE GENOMIC DNA]</scope>
    <source>
        <strain evidence="2 3">CGMCC 1.3240</strain>
    </source>
</reference>
<dbReference type="InterPro" id="IPR047676">
    <property type="entry name" value="FxLYD_dom"/>
</dbReference>
<sequence length="155" mass="17203">MRRRDLLASTVAACTLAGCVGNGDDEDEPEEPEDPDDSDDPEEPDEEEPEDPEEGERVEIVESELVREEAGTDGESVVVRGVVAPRDDVEEDVEVNYVEVRAAFHDAEGETLDTIIEQVEIDPEVDQWGFEVSYPHIGERAAEVEDYELEVGTEL</sequence>
<dbReference type="NCBIfam" id="NF038353">
    <property type="entry name" value="FxLYD_dom"/>
    <property type="match status" value="1"/>
</dbReference>
<feature type="region of interest" description="Disordered" evidence="1">
    <location>
        <begin position="18"/>
        <end position="59"/>
    </location>
</feature>
<dbReference type="PROSITE" id="PS51257">
    <property type="entry name" value="PROKAR_LIPOPROTEIN"/>
    <property type="match status" value="1"/>
</dbReference>
<organism evidence="2 3">
    <name type="scientific">Halalkalicoccus tibetensis</name>
    <dbReference type="NCBI Taxonomy" id="175632"/>
    <lineage>
        <taxon>Archaea</taxon>
        <taxon>Methanobacteriati</taxon>
        <taxon>Methanobacteriota</taxon>
        <taxon>Stenosarchaea group</taxon>
        <taxon>Halobacteria</taxon>
        <taxon>Halobacteriales</taxon>
        <taxon>Halococcaceae</taxon>
        <taxon>Halalkalicoccus</taxon>
    </lineage>
</organism>
<evidence type="ECO:0000313" key="2">
    <source>
        <dbReference type="EMBL" id="MFC6904758.1"/>
    </source>
</evidence>
<keyword evidence="3" id="KW-1185">Reference proteome</keyword>
<dbReference type="Proteomes" id="UP001596312">
    <property type="component" value="Unassembled WGS sequence"/>
</dbReference>
<dbReference type="EMBL" id="JBHSXQ010000002">
    <property type="protein sequence ID" value="MFC6904758.1"/>
    <property type="molecule type" value="Genomic_DNA"/>
</dbReference>
<comment type="caution">
    <text evidence="2">The sequence shown here is derived from an EMBL/GenBank/DDBJ whole genome shotgun (WGS) entry which is preliminary data.</text>
</comment>
<evidence type="ECO:0000256" key="1">
    <source>
        <dbReference type="SAM" id="MobiDB-lite"/>
    </source>
</evidence>
<protein>
    <submittedName>
        <fullName evidence="2">FxLYD domain-containing protein</fullName>
    </submittedName>
</protein>
<feature type="compositionally biased region" description="Acidic residues" evidence="1">
    <location>
        <begin position="23"/>
        <end position="54"/>
    </location>
</feature>
<name>A0ABD5V387_9EURY</name>
<gene>
    <name evidence="2" type="ORF">ACFQGH_06045</name>
</gene>
<dbReference type="AlphaFoldDB" id="A0ABD5V387"/>
<dbReference type="RefSeq" id="WP_340603272.1">
    <property type="nucleotide sequence ID" value="NZ_JBBMXV010000002.1"/>
</dbReference>
<accession>A0ABD5V387</accession>
<proteinExistence type="predicted"/>
<evidence type="ECO:0000313" key="3">
    <source>
        <dbReference type="Proteomes" id="UP001596312"/>
    </source>
</evidence>